<evidence type="ECO:0000313" key="3">
    <source>
        <dbReference type="EMBL" id="GJC77320.1"/>
    </source>
</evidence>
<dbReference type="Proteomes" id="UP001055172">
    <property type="component" value="Unassembled WGS sequence"/>
</dbReference>
<dbReference type="Gene3D" id="3.40.50.720">
    <property type="entry name" value="NAD(P)-binding Rossmann-like Domain"/>
    <property type="match status" value="1"/>
</dbReference>
<dbReference type="AlphaFoldDB" id="A0AA37LLR3"/>
<dbReference type="Pfam" id="PF22685">
    <property type="entry name" value="Gal80p_C-like"/>
    <property type="match status" value="1"/>
</dbReference>
<dbReference type="SUPFAM" id="SSF55347">
    <property type="entry name" value="Glyceraldehyde-3-phosphate dehydrogenase-like, C-terminal domain"/>
    <property type="match status" value="1"/>
</dbReference>
<dbReference type="InterPro" id="IPR000683">
    <property type="entry name" value="Gfo/Idh/MocA-like_OxRdtase_N"/>
</dbReference>
<protein>
    <submittedName>
        <fullName evidence="3">Galactose/lactose metabolism regulatory protein GAL80</fullName>
    </submittedName>
</protein>
<dbReference type="EMBL" id="BPPX01000001">
    <property type="protein sequence ID" value="GJC77320.1"/>
    <property type="molecule type" value="Genomic_DNA"/>
</dbReference>
<dbReference type="InterPro" id="IPR036291">
    <property type="entry name" value="NAD(P)-bd_dom_sf"/>
</dbReference>
<reference evidence="3 4" key="1">
    <citation type="submission" date="2021-07" db="EMBL/GenBank/DDBJ databases">
        <title>Genome data of Colletotrichum spaethianum.</title>
        <authorList>
            <person name="Utami Y.D."/>
            <person name="Hiruma K."/>
        </authorList>
    </citation>
    <scope>NUCLEOTIDE SEQUENCE [LARGE SCALE GENOMIC DNA]</scope>
    <source>
        <strain evidence="3 4">MAFF 242679</strain>
    </source>
</reference>
<keyword evidence="4" id="KW-1185">Reference proteome</keyword>
<gene>
    <name evidence="3" type="ORF">ColLi_00158</name>
</gene>
<organism evidence="3 4">
    <name type="scientific">Colletotrichum liriopes</name>
    <dbReference type="NCBI Taxonomy" id="708192"/>
    <lineage>
        <taxon>Eukaryota</taxon>
        <taxon>Fungi</taxon>
        <taxon>Dikarya</taxon>
        <taxon>Ascomycota</taxon>
        <taxon>Pezizomycotina</taxon>
        <taxon>Sordariomycetes</taxon>
        <taxon>Hypocreomycetidae</taxon>
        <taxon>Glomerellales</taxon>
        <taxon>Glomerellaceae</taxon>
        <taxon>Colletotrichum</taxon>
        <taxon>Colletotrichum spaethianum species complex</taxon>
    </lineage>
</organism>
<dbReference type="InterPro" id="IPR051317">
    <property type="entry name" value="Gfo/Idh/MocA_oxidoreduct"/>
</dbReference>
<proteinExistence type="predicted"/>
<name>A0AA37LLR3_9PEZI</name>
<dbReference type="SUPFAM" id="SSF51735">
    <property type="entry name" value="NAD(P)-binding Rossmann-fold domains"/>
    <property type="match status" value="1"/>
</dbReference>
<comment type="caution">
    <text evidence="3">The sequence shown here is derived from an EMBL/GenBank/DDBJ whole genome shotgun (WGS) entry which is preliminary data.</text>
</comment>
<feature type="domain" description="Gal80p-like C-terminal" evidence="2">
    <location>
        <begin position="141"/>
        <end position="295"/>
    </location>
</feature>
<sequence>MAPIRLGIIGLASSDRTSWASNAHLPYLLSPRGREKYQIVALLNSSIEAAKRAVSAYNLPPETKAYGDPEQLAADTNVDFVVCSARVDNHYKTILPSIRAGKSLFVEWPLAHNIVLVRKLVEAARESGSRTLVGVQGRVAPVHIKIRELLDEGLIGKVLSSEFRVADGPVGRDSLRPELSYFTEWDTGGNFYTIYFAHLWDQVQHILGEVEPTSSQFQTQRPQIKIIDPSTDVIIETAVSNVPDLITIAGLITSGSRTVVKGATVSGSFRLGPPFPGEPRLVWSVHGEKGEIRLTAGSSILQANGYNDPVVIQVHDYETEKVETVEWAWSEFQESLPIPARNVATLYELFASGSKGIPDFESALRRHEQLEAISEMAAKHSV</sequence>
<dbReference type="Pfam" id="PF01408">
    <property type="entry name" value="GFO_IDH_MocA"/>
    <property type="match status" value="1"/>
</dbReference>
<evidence type="ECO:0000259" key="2">
    <source>
        <dbReference type="Pfam" id="PF22685"/>
    </source>
</evidence>
<evidence type="ECO:0000259" key="1">
    <source>
        <dbReference type="Pfam" id="PF01408"/>
    </source>
</evidence>
<dbReference type="Gene3D" id="3.30.360.10">
    <property type="entry name" value="Dihydrodipicolinate Reductase, domain 2"/>
    <property type="match status" value="1"/>
</dbReference>
<dbReference type="PANTHER" id="PTHR43708:SF1">
    <property type="entry name" value="GALACTOSE_LACTOSE METABOLISM REGULATORY PROTEIN GAL80"/>
    <property type="match status" value="1"/>
</dbReference>
<accession>A0AA37LLR3</accession>
<evidence type="ECO:0000313" key="4">
    <source>
        <dbReference type="Proteomes" id="UP001055172"/>
    </source>
</evidence>
<dbReference type="PANTHER" id="PTHR43708">
    <property type="entry name" value="CONSERVED EXPRESSED OXIDOREDUCTASE (EUROFUNG)"/>
    <property type="match status" value="1"/>
</dbReference>
<dbReference type="GO" id="GO:0000166">
    <property type="term" value="F:nucleotide binding"/>
    <property type="evidence" value="ECO:0007669"/>
    <property type="project" value="InterPro"/>
</dbReference>
<dbReference type="InterPro" id="IPR055080">
    <property type="entry name" value="Gal80p-like_C"/>
</dbReference>
<feature type="domain" description="Gfo/Idh/MocA-like oxidoreductase N-terminal" evidence="1">
    <location>
        <begin position="5"/>
        <end position="134"/>
    </location>
</feature>